<evidence type="ECO:0000256" key="1">
    <source>
        <dbReference type="ARBA" id="ARBA00023450"/>
    </source>
</evidence>
<dbReference type="SMART" id="SM00507">
    <property type="entry name" value="HNHc"/>
    <property type="match status" value="1"/>
</dbReference>
<dbReference type="AlphaFoldDB" id="A0A285V4C3"/>
<keyword evidence="4" id="KW-0540">Nuclease</keyword>
<dbReference type="CDD" id="cd00085">
    <property type="entry name" value="HNHc"/>
    <property type="match status" value="1"/>
</dbReference>
<feature type="compositionally biased region" description="Basic and acidic residues" evidence="2">
    <location>
        <begin position="179"/>
        <end position="189"/>
    </location>
</feature>
<dbReference type="Proteomes" id="UP000219435">
    <property type="component" value="Unassembled WGS sequence"/>
</dbReference>
<dbReference type="InterPro" id="IPR003615">
    <property type="entry name" value="HNH_nuc"/>
</dbReference>
<name>A0A285V4C3_9ACTN</name>
<dbReference type="GO" id="GO:0008270">
    <property type="term" value="F:zinc ion binding"/>
    <property type="evidence" value="ECO:0007669"/>
    <property type="project" value="InterPro"/>
</dbReference>
<sequence length="512" mass="55351">MPARPLPELARDITAGAVRLAAATAAWLQLVAEFDRRDGWAAHGIKSCAHWLAWQCGMSPTTAREHVRVARALVDLPLLSAAFAEGRLSYSKIRAVTRVAEPETEQMLLELAVEATASQLDRVVRGWRRSDRVDDEVVAEKRQFQHWWDDDGMLVVRMRLGPEEGADFLAGVESRAEAQARRDRAEAKRAASAGAPPAGAATETAGDEAVEREEIACARERTSARRCAAVAALARAGDGADRRPGDPPSREVVVHVDAAVLADDAAAGQAYLEGGPALHPAQVRRMLCGATVVTMLERDREVLGVGRTRRLATRAQRRALLRRDGGCARPGCTETRIERLHAHHMRHWLFGGGTDIDNLVLLCDVDHGLVHDHDHDHDLVMSRRDGRLIVLAPDGRRVWGAGDAAFVAGLAGLPGTGESVGDVFVGVQPIDELAARRPTSAAGAGARGAVEDPLDGDLTRLLFPDGPPVLSEAMHVNGERMNLDHVVWVLLHQRDLQRRLAAEARGRPLAAA</sequence>
<keyword evidence="5" id="KW-1185">Reference proteome</keyword>
<dbReference type="EMBL" id="OBQI01000002">
    <property type="protein sequence ID" value="SOC48995.1"/>
    <property type="molecule type" value="Genomic_DNA"/>
</dbReference>
<comment type="similarity">
    <text evidence="1">Belongs to the Rv1128c/1148c/1588c/1702c/1945/3466 family.</text>
</comment>
<protein>
    <submittedName>
        <fullName evidence="4">HNH endonuclease</fullName>
    </submittedName>
</protein>
<dbReference type="RefSeq" id="WP_097194562.1">
    <property type="nucleotide sequence ID" value="NZ_OBQI01000002.1"/>
</dbReference>
<keyword evidence="4" id="KW-0378">Hydrolase</keyword>
<feature type="compositionally biased region" description="Low complexity" evidence="2">
    <location>
        <begin position="190"/>
        <end position="204"/>
    </location>
</feature>
<dbReference type="InterPro" id="IPR003870">
    <property type="entry name" value="DUF222"/>
</dbReference>
<feature type="region of interest" description="Disordered" evidence="2">
    <location>
        <begin position="179"/>
        <end position="207"/>
    </location>
</feature>
<dbReference type="Pfam" id="PF02720">
    <property type="entry name" value="DUF222"/>
    <property type="match status" value="1"/>
</dbReference>
<dbReference type="GO" id="GO:0003676">
    <property type="term" value="F:nucleic acid binding"/>
    <property type="evidence" value="ECO:0007669"/>
    <property type="project" value="InterPro"/>
</dbReference>
<dbReference type="InterPro" id="IPR002711">
    <property type="entry name" value="HNH"/>
</dbReference>
<evidence type="ECO:0000313" key="4">
    <source>
        <dbReference type="EMBL" id="SOC48995.1"/>
    </source>
</evidence>
<proteinExistence type="inferred from homology"/>
<feature type="domain" description="HNH nuclease" evidence="3">
    <location>
        <begin position="315"/>
        <end position="368"/>
    </location>
</feature>
<dbReference type="Pfam" id="PF01844">
    <property type="entry name" value="HNH"/>
    <property type="match status" value="1"/>
</dbReference>
<evidence type="ECO:0000256" key="2">
    <source>
        <dbReference type="SAM" id="MobiDB-lite"/>
    </source>
</evidence>
<reference evidence="5" key="1">
    <citation type="submission" date="2017-08" db="EMBL/GenBank/DDBJ databases">
        <authorList>
            <person name="Varghese N."/>
            <person name="Submissions S."/>
        </authorList>
    </citation>
    <scope>NUCLEOTIDE SEQUENCE [LARGE SCALE GENOMIC DNA]</scope>
    <source>
        <strain evidence="5">DSM 4725</strain>
    </source>
</reference>
<evidence type="ECO:0000259" key="3">
    <source>
        <dbReference type="SMART" id="SM00507"/>
    </source>
</evidence>
<evidence type="ECO:0000313" key="5">
    <source>
        <dbReference type="Proteomes" id="UP000219435"/>
    </source>
</evidence>
<keyword evidence="4" id="KW-0255">Endonuclease</keyword>
<organism evidence="4 5">
    <name type="scientific">Blastococcus aggregatus</name>
    <dbReference type="NCBI Taxonomy" id="38502"/>
    <lineage>
        <taxon>Bacteria</taxon>
        <taxon>Bacillati</taxon>
        <taxon>Actinomycetota</taxon>
        <taxon>Actinomycetes</taxon>
        <taxon>Geodermatophilales</taxon>
        <taxon>Geodermatophilaceae</taxon>
        <taxon>Blastococcus</taxon>
    </lineage>
</organism>
<gene>
    <name evidence="4" type="ORF">SAMN05660748_1709</name>
</gene>
<accession>A0A285V4C3</accession>
<dbReference type="GO" id="GO:0004519">
    <property type="term" value="F:endonuclease activity"/>
    <property type="evidence" value="ECO:0007669"/>
    <property type="project" value="UniProtKB-KW"/>
</dbReference>